<evidence type="ECO:0008006" key="3">
    <source>
        <dbReference type="Google" id="ProtNLM"/>
    </source>
</evidence>
<keyword evidence="2" id="KW-1185">Reference proteome</keyword>
<dbReference type="RefSeq" id="WP_344066666.1">
    <property type="nucleotide sequence ID" value="NZ_BAAAOH010000001.1"/>
</dbReference>
<sequence>MASARARDALEAFHDLTVEEVNASATLRPFAHYALIRMACEAAGLGRWLLRPEKKYKRVHRSLNLEFSHDQDAREFSATLTRQPRNAATPELDKFLNRLNELKNTVSQLREVELKRIPQWSDILIDISPPLGRTTGGHAPDSPFVVWKIASAFLHGSTATMRALSDLEQLTNFGPNRMATMQMSPSWRVLAASYGTCVQMLYDLHERYEHLATHDYSHRRVELPAQ</sequence>
<organism evidence="1 2">
    <name type="scientific">Microbacterium pumilum</name>
    <dbReference type="NCBI Taxonomy" id="344165"/>
    <lineage>
        <taxon>Bacteria</taxon>
        <taxon>Bacillati</taxon>
        <taxon>Actinomycetota</taxon>
        <taxon>Actinomycetes</taxon>
        <taxon>Micrococcales</taxon>
        <taxon>Microbacteriaceae</taxon>
        <taxon>Microbacterium</taxon>
    </lineage>
</organism>
<evidence type="ECO:0000313" key="2">
    <source>
        <dbReference type="Proteomes" id="UP001500326"/>
    </source>
</evidence>
<evidence type="ECO:0000313" key="1">
    <source>
        <dbReference type="EMBL" id="GAA1998732.1"/>
    </source>
</evidence>
<proteinExistence type="predicted"/>
<gene>
    <name evidence="1" type="ORF">GCM10009777_40040</name>
</gene>
<name>A0ABN2T5F9_9MICO</name>
<accession>A0ABN2T5F9</accession>
<dbReference type="EMBL" id="BAAAOH010000001">
    <property type="protein sequence ID" value="GAA1998732.1"/>
    <property type="molecule type" value="Genomic_DNA"/>
</dbReference>
<dbReference type="Proteomes" id="UP001500326">
    <property type="component" value="Unassembled WGS sequence"/>
</dbReference>
<reference evidence="1 2" key="1">
    <citation type="journal article" date="2019" name="Int. J. Syst. Evol. Microbiol.">
        <title>The Global Catalogue of Microorganisms (GCM) 10K type strain sequencing project: providing services to taxonomists for standard genome sequencing and annotation.</title>
        <authorList>
            <consortium name="The Broad Institute Genomics Platform"/>
            <consortium name="The Broad Institute Genome Sequencing Center for Infectious Disease"/>
            <person name="Wu L."/>
            <person name="Ma J."/>
        </authorList>
    </citation>
    <scope>NUCLEOTIDE SEQUENCE [LARGE SCALE GENOMIC DNA]</scope>
    <source>
        <strain evidence="1 2">JCM 14902</strain>
    </source>
</reference>
<protein>
    <recommendedName>
        <fullName evidence="3">HEPN AbiU2-like domain-containing protein</fullName>
    </recommendedName>
</protein>
<comment type="caution">
    <text evidence="1">The sequence shown here is derived from an EMBL/GenBank/DDBJ whole genome shotgun (WGS) entry which is preliminary data.</text>
</comment>